<feature type="domain" description="Rab3-GAP regulatory subunit N-terminal" evidence="7">
    <location>
        <begin position="82"/>
        <end position="494"/>
    </location>
</feature>
<evidence type="ECO:0000256" key="5">
    <source>
        <dbReference type="SAM" id="Coils"/>
    </source>
</evidence>
<feature type="coiled-coil region" evidence="5">
    <location>
        <begin position="552"/>
        <end position="579"/>
    </location>
</feature>
<dbReference type="GO" id="GO:0005737">
    <property type="term" value="C:cytoplasm"/>
    <property type="evidence" value="ECO:0007669"/>
    <property type="project" value="UniProtKB-SubCell"/>
</dbReference>
<dbReference type="EMBL" id="JBJQND010000006">
    <property type="protein sequence ID" value="KAL3873895.1"/>
    <property type="molecule type" value="Genomic_DNA"/>
</dbReference>
<comment type="similarity">
    <text evidence="2">Belongs to the Rab3-GAP regulatory subunit family.</text>
</comment>
<feature type="region of interest" description="Disordered" evidence="6">
    <location>
        <begin position="976"/>
        <end position="996"/>
    </location>
</feature>
<dbReference type="InterPro" id="IPR036322">
    <property type="entry name" value="WD40_repeat_dom_sf"/>
</dbReference>
<dbReference type="PANTHER" id="PTHR12472:SF0">
    <property type="entry name" value="RAB3 GTPASE-ACTIVATING PROTEIN NON-CATALYTIC SUBUNIT"/>
    <property type="match status" value="1"/>
</dbReference>
<comment type="caution">
    <text evidence="9">The sequence shown here is derived from an EMBL/GenBank/DDBJ whole genome shotgun (WGS) entry which is preliminary data.</text>
</comment>
<dbReference type="Proteomes" id="UP001634394">
    <property type="component" value="Unassembled WGS sequence"/>
</dbReference>
<sequence length="1406" mass="158278">MSCQLLPLSYFSNIDSVRDFLFPSLKVSPQQQELVKKSEVNNEAGWDENWADNWDENMQQDDESGNVSEGHNDENDETRNRWLQDCHLSLSPANDLMAVAYLDKMVILANKYDSEIKHKEFETNFSTVWEGSVKQDERETITAVLCLPLASQKRSTHGGPDWTCVVVGFSTGYIRMYTETGALLLSQQLHAEPVQKMKCNTYQPPRFLGIAQQHEELVILYKRAIVTVDGFSLFQALKACRNQVARASASGESSLQPPPLAYKKWGPQEQESIQDFYSCGVSMPNPFDMMVTASVTGGQNTTIRSSVPAANMYITAGIGPFVGFFYAVEGSAPPILSDVAYAVANKLKSAIISAASGWLNFGHKHQTEDKHKPKIELATPLPCKYGLPDHRRQGTSISLSPNGKYAATTDSFGRVILIDVEQGVAFRMWKGYRDAQVGWIQVYEEESASGRTRGGHVAQFLVIYASRRGLLEVWLAGSGPRVAAFNVSKWCCLICPPHGILGLNNVTCKGVKTKAFQCALVDINGSILTVDVPFHLALSDKNSRRVRDIHLLKKLKQTLRENKKESDVLEAQVKDLLLNIRTSNIAQQGVERILSTKYMGPAVQGRILEACIAKLSSLGGSNLEIDRRLFLQFCRLKEHLLHTFVALEKFNQEENVSEGSAPAAGQVLTETLGLSESEASHILSQLQSCDRVRQNKPETSIRFQDETMSYASTFLSCIECTVHVQDHEPSQQGSSAISLVKDLPEDKKSYIGEFLFERCLSGHGSPSELGRLLLESRLPSEETATLLVYHWLAKDNRSMESMAEFFTLLETLTSHIERSVLVVDSNHPSPWWQKVRDMCAKSQNNRAAYMAAVVGRVIAIESMNRLLHISSSSGSKDHDTSSVSSEGTERSSLQDWETVTMDMECWDRIIKQLEDCLILSCLMKFEPHSSIREGRNGEIKISVSCLLEGGKGCITEVIAQYVARSDLKPEDLYRPVREETEKEGKHTQLEEKMETDEITEKSVQEKILDLMADLRLRFPHSLENDVLFSNCCWEYTVLWNKEPEEVDCLKTSLDFLKLVQNAVLRHGVAFMMWHMFMSKRFKATALLMEKVGRVPKDRLCRKDVGISENRLPDFVGQVVEFLHLMMEANCEINEVPVFNIEHAWHNGKGSVSLVELAIDKKVTNYHLIRHHYHLALMMHAILIFRIKSLKVLSLFDSRGRNAFFVDLHSHPYLPNTDVDLAVSVTRRQFFCKLITRVVMALLNSITAADCPESPTFSVAKLRSSPVNKWPTLALDLSHEFGLDIDFIKRHHVCELYSAGLDKLAEEVLLTVNDHDTIGSELLQIVRLRIQHQFSICDNRKKLQLMSSVDPAITAWMKAKQNSKELIRPDVPISLTRLLISNIIRQLPEGRPGHELAVGLLDLIQYL</sequence>
<evidence type="ECO:0000256" key="4">
    <source>
        <dbReference type="ARBA" id="ARBA00022490"/>
    </source>
</evidence>
<dbReference type="Pfam" id="PF14656">
    <property type="entry name" value="RAB3GAP2_C"/>
    <property type="match status" value="1"/>
</dbReference>
<feature type="domain" description="Rab3GAP regulatory subunit C-terminal" evidence="8">
    <location>
        <begin position="785"/>
        <end position="1387"/>
    </location>
</feature>
<dbReference type="InterPro" id="IPR029257">
    <property type="entry name" value="RAB3GAP2_C"/>
</dbReference>
<keyword evidence="4" id="KW-0963">Cytoplasm</keyword>
<dbReference type="Pfam" id="PF14655">
    <property type="entry name" value="RAB3GAP2_N"/>
    <property type="match status" value="1"/>
</dbReference>
<organism evidence="9 10">
    <name type="scientific">Sinanodonta woodiana</name>
    <name type="common">Chinese pond mussel</name>
    <name type="synonym">Anodonta woodiana</name>
    <dbReference type="NCBI Taxonomy" id="1069815"/>
    <lineage>
        <taxon>Eukaryota</taxon>
        <taxon>Metazoa</taxon>
        <taxon>Spiralia</taxon>
        <taxon>Lophotrochozoa</taxon>
        <taxon>Mollusca</taxon>
        <taxon>Bivalvia</taxon>
        <taxon>Autobranchia</taxon>
        <taxon>Heteroconchia</taxon>
        <taxon>Palaeoheterodonta</taxon>
        <taxon>Unionida</taxon>
        <taxon>Unionoidea</taxon>
        <taxon>Unionidae</taxon>
        <taxon>Unioninae</taxon>
        <taxon>Sinanodonta</taxon>
    </lineage>
</organism>
<evidence type="ECO:0000259" key="8">
    <source>
        <dbReference type="Pfam" id="PF14656"/>
    </source>
</evidence>
<gene>
    <name evidence="9" type="ORF">ACJMK2_036974</name>
</gene>
<comment type="subcellular location">
    <subcellularLocation>
        <location evidence="1">Cytoplasm</location>
    </subcellularLocation>
</comment>
<proteinExistence type="inferred from homology"/>
<feature type="region of interest" description="Disordered" evidence="6">
    <location>
        <begin position="56"/>
        <end position="77"/>
    </location>
</feature>
<feature type="region of interest" description="Disordered" evidence="6">
    <location>
        <begin position="871"/>
        <end position="894"/>
    </location>
</feature>
<evidence type="ECO:0000256" key="6">
    <source>
        <dbReference type="SAM" id="MobiDB-lite"/>
    </source>
</evidence>
<keyword evidence="10" id="KW-1185">Reference proteome</keyword>
<dbReference type="PANTHER" id="PTHR12472">
    <property type="entry name" value="RAB3-GAP REGULATORY DOMAIN"/>
    <property type="match status" value="1"/>
</dbReference>
<dbReference type="InterPro" id="IPR026059">
    <property type="entry name" value="Rab3GAP2"/>
</dbReference>
<protein>
    <recommendedName>
        <fullName evidence="11">Rab3 GTPase-activating protein non-catalytic subunit</fullName>
    </recommendedName>
</protein>
<name>A0ABD3WN08_SINWO</name>
<evidence type="ECO:0000313" key="9">
    <source>
        <dbReference type="EMBL" id="KAL3873895.1"/>
    </source>
</evidence>
<evidence type="ECO:0000256" key="1">
    <source>
        <dbReference type="ARBA" id="ARBA00004496"/>
    </source>
</evidence>
<evidence type="ECO:0000313" key="10">
    <source>
        <dbReference type="Proteomes" id="UP001634394"/>
    </source>
</evidence>
<evidence type="ECO:0000256" key="3">
    <source>
        <dbReference type="ARBA" id="ARBA00022468"/>
    </source>
</evidence>
<dbReference type="SUPFAM" id="SSF50978">
    <property type="entry name" value="WD40 repeat-like"/>
    <property type="match status" value="1"/>
</dbReference>
<feature type="compositionally biased region" description="Basic and acidic residues" evidence="6">
    <location>
        <begin position="976"/>
        <end position="992"/>
    </location>
</feature>
<reference evidence="9 10" key="1">
    <citation type="submission" date="2024-11" db="EMBL/GenBank/DDBJ databases">
        <title>Chromosome-level genome assembly of the freshwater bivalve Anodonta woodiana.</title>
        <authorList>
            <person name="Chen X."/>
        </authorList>
    </citation>
    <scope>NUCLEOTIDE SEQUENCE [LARGE SCALE GENOMIC DNA]</scope>
    <source>
        <strain evidence="9">MN2024</strain>
        <tissue evidence="9">Gills</tissue>
    </source>
</reference>
<evidence type="ECO:0000259" key="7">
    <source>
        <dbReference type="Pfam" id="PF14655"/>
    </source>
</evidence>
<dbReference type="GO" id="GO:0005096">
    <property type="term" value="F:GTPase activator activity"/>
    <property type="evidence" value="ECO:0007669"/>
    <property type="project" value="UniProtKB-KW"/>
</dbReference>
<dbReference type="InterPro" id="IPR032839">
    <property type="entry name" value="RAB3GAP_N"/>
</dbReference>
<keyword evidence="3" id="KW-0343">GTPase activation</keyword>
<accession>A0ABD3WN08</accession>
<evidence type="ECO:0008006" key="11">
    <source>
        <dbReference type="Google" id="ProtNLM"/>
    </source>
</evidence>
<evidence type="ECO:0000256" key="2">
    <source>
        <dbReference type="ARBA" id="ARBA00008153"/>
    </source>
</evidence>
<keyword evidence="5" id="KW-0175">Coiled coil</keyword>